<proteinExistence type="predicted"/>
<dbReference type="AlphaFoldDB" id="A0AAV0VNN4"/>
<dbReference type="EMBL" id="CARXXK010000001">
    <property type="protein sequence ID" value="CAI6345848.1"/>
    <property type="molecule type" value="Genomic_DNA"/>
</dbReference>
<comment type="caution">
    <text evidence="3">The sequence shown here is derived from an EMBL/GenBank/DDBJ whole genome shotgun (WGS) entry which is preliminary data.</text>
</comment>
<dbReference type="InterPro" id="IPR006068">
    <property type="entry name" value="ATPase_P-typ_cation-transptr_C"/>
</dbReference>
<keyword evidence="4" id="KW-1185">Reference proteome</keyword>
<keyword evidence="1" id="KW-1133">Transmembrane helix</keyword>
<sequence>MLCFFDMFNALSCRSQTKSVFTIGFFSNKMFLVAVTLSIVGQMLVIYFPPLQNVFQTEALTLYDILLLLGLTSSVFIVSEIKKFFERHLQKRLTRAPKKQMAFV</sequence>
<dbReference type="InterPro" id="IPR023298">
    <property type="entry name" value="ATPase_P-typ_TM_dom_sf"/>
</dbReference>
<organism evidence="3 4">
    <name type="scientific">Macrosiphum euphorbiae</name>
    <name type="common">potato aphid</name>
    <dbReference type="NCBI Taxonomy" id="13131"/>
    <lineage>
        <taxon>Eukaryota</taxon>
        <taxon>Metazoa</taxon>
        <taxon>Ecdysozoa</taxon>
        <taxon>Arthropoda</taxon>
        <taxon>Hexapoda</taxon>
        <taxon>Insecta</taxon>
        <taxon>Pterygota</taxon>
        <taxon>Neoptera</taxon>
        <taxon>Paraneoptera</taxon>
        <taxon>Hemiptera</taxon>
        <taxon>Sternorrhyncha</taxon>
        <taxon>Aphidomorpha</taxon>
        <taxon>Aphidoidea</taxon>
        <taxon>Aphididae</taxon>
        <taxon>Macrosiphini</taxon>
        <taxon>Macrosiphum</taxon>
    </lineage>
</organism>
<evidence type="ECO:0000259" key="2">
    <source>
        <dbReference type="Pfam" id="PF00689"/>
    </source>
</evidence>
<feature type="transmembrane region" description="Helical" evidence="1">
    <location>
        <begin position="60"/>
        <end position="81"/>
    </location>
</feature>
<keyword evidence="1" id="KW-0472">Membrane</keyword>
<reference evidence="3 4" key="1">
    <citation type="submission" date="2023-01" db="EMBL/GenBank/DDBJ databases">
        <authorList>
            <person name="Whitehead M."/>
        </authorList>
    </citation>
    <scope>NUCLEOTIDE SEQUENCE [LARGE SCALE GENOMIC DNA]</scope>
</reference>
<evidence type="ECO:0000313" key="3">
    <source>
        <dbReference type="EMBL" id="CAI6345848.1"/>
    </source>
</evidence>
<dbReference type="Proteomes" id="UP001160148">
    <property type="component" value="Unassembled WGS sequence"/>
</dbReference>
<name>A0AAV0VNN4_9HEMI</name>
<dbReference type="Pfam" id="PF00689">
    <property type="entry name" value="Cation_ATPase_C"/>
    <property type="match status" value="1"/>
</dbReference>
<feature type="transmembrane region" description="Helical" evidence="1">
    <location>
        <begin position="30"/>
        <end position="48"/>
    </location>
</feature>
<accession>A0AAV0VNN4</accession>
<dbReference type="SUPFAM" id="SSF81665">
    <property type="entry name" value="Calcium ATPase, transmembrane domain M"/>
    <property type="match status" value="1"/>
</dbReference>
<evidence type="ECO:0000256" key="1">
    <source>
        <dbReference type="SAM" id="Phobius"/>
    </source>
</evidence>
<evidence type="ECO:0000313" key="4">
    <source>
        <dbReference type="Proteomes" id="UP001160148"/>
    </source>
</evidence>
<protein>
    <recommendedName>
        <fullName evidence="2">Cation-transporting P-type ATPase C-terminal domain-containing protein</fullName>
    </recommendedName>
</protein>
<dbReference type="Gene3D" id="1.20.1110.10">
    <property type="entry name" value="Calcium-transporting ATPase, transmembrane domain"/>
    <property type="match status" value="1"/>
</dbReference>
<gene>
    <name evidence="3" type="ORF">MEUPH1_LOCUS2815</name>
</gene>
<keyword evidence="1" id="KW-0812">Transmembrane</keyword>
<feature type="domain" description="Cation-transporting P-type ATPase C-terminal" evidence="2">
    <location>
        <begin position="2"/>
        <end position="85"/>
    </location>
</feature>